<dbReference type="InterPro" id="IPR051199">
    <property type="entry name" value="LPS_LOS_Heptosyltrfase"/>
</dbReference>
<sequence>MAVSPIGRIYIRLPNWIGDVCMSLPSLHAVIATGCEVIVCAKPWAQDLLKGFTNIGFIPLTGKWSEDRKRIKQHRQQYNTDKQSVGLLLPDSLTSALTFRLAGLACAGYKDDGRQLLLKWAFDKPKESLHAVESWYRLTYLALSAWGFSPEKQPNQALSLPLTIDHYQQAHAVVTEALANKPFILIAPTATGKHHGREKVWPFFDTLTKKLQSEGFTVAMCPPPNEKEMALQNAPTAQLLPPVSLGAFVALLEKASVVICNDSGVSHLASISAKHQITLIGVTEAERTGPWSSKAIILGKMNHWPSVEDVNESIKKVV</sequence>
<dbReference type="Gene3D" id="3.40.50.2000">
    <property type="entry name" value="Glycogen Phosphorylase B"/>
    <property type="match status" value="2"/>
</dbReference>
<evidence type="ECO:0000256" key="1">
    <source>
        <dbReference type="ARBA" id="ARBA00022676"/>
    </source>
</evidence>
<dbReference type="GO" id="GO:0008713">
    <property type="term" value="F:ADP-heptose-lipopolysaccharide heptosyltransferase activity"/>
    <property type="evidence" value="ECO:0007669"/>
    <property type="project" value="TreeGrafter"/>
</dbReference>
<dbReference type="PANTHER" id="PTHR30160">
    <property type="entry name" value="TETRAACYLDISACCHARIDE 4'-KINASE-RELATED"/>
    <property type="match status" value="1"/>
</dbReference>
<protein>
    <submittedName>
        <fullName evidence="3">Heptosyltransferase</fullName>
    </submittedName>
</protein>
<dbReference type="OrthoDB" id="9797795at2"/>
<dbReference type="EMBL" id="AYSV01000008">
    <property type="protein sequence ID" value="ETD72940.1"/>
    <property type="molecule type" value="Genomic_DNA"/>
</dbReference>
<gene>
    <name evidence="3" type="ORF">V757_01315</name>
</gene>
<proteinExistence type="predicted"/>
<comment type="caution">
    <text evidence="3">The sequence shown here is derived from an EMBL/GenBank/DDBJ whole genome shotgun (WGS) entry which is preliminary data.</text>
</comment>
<evidence type="ECO:0000313" key="3">
    <source>
        <dbReference type="EMBL" id="ETD72940.1"/>
    </source>
</evidence>
<organism evidence="3 4">
    <name type="scientific">Pelistega indica</name>
    <dbReference type="NCBI Taxonomy" id="1414851"/>
    <lineage>
        <taxon>Bacteria</taxon>
        <taxon>Pseudomonadati</taxon>
        <taxon>Pseudomonadota</taxon>
        <taxon>Betaproteobacteria</taxon>
        <taxon>Burkholderiales</taxon>
        <taxon>Alcaligenaceae</taxon>
        <taxon>Pelistega</taxon>
    </lineage>
</organism>
<dbReference type="GO" id="GO:0009244">
    <property type="term" value="P:lipopolysaccharide core region biosynthetic process"/>
    <property type="evidence" value="ECO:0007669"/>
    <property type="project" value="TreeGrafter"/>
</dbReference>
<keyword evidence="4" id="KW-1185">Reference proteome</keyword>
<reference evidence="3 4" key="1">
    <citation type="submission" date="2013-11" db="EMBL/GenBank/DDBJ databases">
        <title>Genomic analysis of Pelistega sp. HM-7.</title>
        <authorList>
            <person name="Kumbhare S.V."/>
            <person name="Shetty S.A."/>
            <person name="Sharma O."/>
            <person name="Dhotre D.P."/>
        </authorList>
    </citation>
    <scope>NUCLEOTIDE SEQUENCE [LARGE SCALE GENOMIC DNA]</scope>
    <source>
        <strain evidence="3 4">HM-7</strain>
    </source>
</reference>
<evidence type="ECO:0000313" key="4">
    <source>
        <dbReference type="Proteomes" id="UP000018766"/>
    </source>
</evidence>
<dbReference type="PATRIC" id="fig|1414851.3.peg.281"/>
<keyword evidence="2 3" id="KW-0808">Transferase</keyword>
<dbReference type="SUPFAM" id="SSF53756">
    <property type="entry name" value="UDP-Glycosyltransferase/glycogen phosphorylase"/>
    <property type="match status" value="1"/>
</dbReference>
<dbReference type="Pfam" id="PF01075">
    <property type="entry name" value="Glyco_transf_9"/>
    <property type="match status" value="1"/>
</dbReference>
<accession>V8G938</accession>
<dbReference type="GO" id="GO:0005829">
    <property type="term" value="C:cytosol"/>
    <property type="evidence" value="ECO:0007669"/>
    <property type="project" value="TreeGrafter"/>
</dbReference>
<dbReference type="InterPro" id="IPR002201">
    <property type="entry name" value="Glyco_trans_9"/>
</dbReference>
<evidence type="ECO:0000256" key="2">
    <source>
        <dbReference type="ARBA" id="ARBA00022679"/>
    </source>
</evidence>
<dbReference type="AlphaFoldDB" id="V8G938"/>
<name>V8G938_9BURK</name>
<keyword evidence="1" id="KW-0328">Glycosyltransferase</keyword>
<dbReference type="RefSeq" id="WP_023949094.1">
    <property type="nucleotide sequence ID" value="NZ_AYSV01000008.1"/>
</dbReference>
<dbReference type="Proteomes" id="UP000018766">
    <property type="component" value="Unassembled WGS sequence"/>
</dbReference>